<accession>A0A0A8ZH09</accession>
<protein>
    <submittedName>
        <fullName evidence="1">Uncharacterized protein</fullName>
    </submittedName>
</protein>
<evidence type="ECO:0000313" key="1">
    <source>
        <dbReference type="EMBL" id="JAD36988.1"/>
    </source>
</evidence>
<name>A0A0A8ZH09_ARUDO</name>
<proteinExistence type="predicted"/>
<reference evidence="1" key="1">
    <citation type="submission" date="2014-09" db="EMBL/GenBank/DDBJ databases">
        <authorList>
            <person name="Magalhaes I.L.F."/>
            <person name="Oliveira U."/>
            <person name="Santos F.R."/>
            <person name="Vidigal T.H.D.A."/>
            <person name="Brescovit A.D."/>
            <person name="Santos A.J."/>
        </authorList>
    </citation>
    <scope>NUCLEOTIDE SEQUENCE</scope>
    <source>
        <tissue evidence="1">Shoot tissue taken approximately 20 cm above the soil surface</tissue>
    </source>
</reference>
<dbReference type="EMBL" id="GBRH01260907">
    <property type="protein sequence ID" value="JAD36988.1"/>
    <property type="molecule type" value="Transcribed_RNA"/>
</dbReference>
<sequence>MTYRKKLNPI</sequence>
<reference evidence="1" key="2">
    <citation type="journal article" date="2015" name="Data Brief">
        <title>Shoot transcriptome of the giant reed, Arundo donax.</title>
        <authorList>
            <person name="Barrero R.A."/>
            <person name="Guerrero F.D."/>
            <person name="Moolhuijzen P."/>
            <person name="Goolsby J.A."/>
            <person name="Tidwell J."/>
            <person name="Bellgard S.E."/>
            <person name="Bellgard M.I."/>
        </authorList>
    </citation>
    <scope>NUCLEOTIDE SEQUENCE</scope>
    <source>
        <tissue evidence="1">Shoot tissue taken approximately 20 cm above the soil surface</tissue>
    </source>
</reference>
<organism evidence="1">
    <name type="scientific">Arundo donax</name>
    <name type="common">Giant reed</name>
    <name type="synonym">Donax arundinaceus</name>
    <dbReference type="NCBI Taxonomy" id="35708"/>
    <lineage>
        <taxon>Eukaryota</taxon>
        <taxon>Viridiplantae</taxon>
        <taxon>Streptophyta</taxon>
        <taxon>Embryophyta</taxon>
        <taxon>Tracheophyta</taxon>
        <taxon>Spermatophyta</taxon>
        <taxon>Magnoliopsida</taxon>
        <taxon>Liliopsida</taxon>
        <taxon>Poales</taxon>
        <taxon>Poaceae</taxon>
        <taxon>PACMAD clade</taxon>
        <taxon>Arundinoideae</taxon>
        <taxon>Arundineae</taxon>
        <taxon>Arundo</taxon>
    </lineage>
</organism>